<proteinExistence type="predicted"/>
<keyword evidence="2" id="KW-1185">Reference proteome</keyword>
<reference evidence="1 2" key="1">
    <citation type="journal article" date="2021" name="Nat. Commun.">
        <title>Genetic determinants of endophytism in the Arabidopsis root mycobiome.</title>
        <authorList>
            <person name="Mesny F."/>
            <person name="Miyauchi S."/>
            <person name="Thiergart T."/>
            <person name="Pickel B."/>
            <person name="Atanasova L."/>
            <person name="Karlsson M."/>
            <person name="Huettel B."/>
            <person name="Barry K.W."/>
            <person name="Haridas S."/>
            <person name="Chen C."/>
            <person name="Bauer D."/>
            <person name="Andreopoulos W."/>
            <person name="Pangilinan J."/>
            <person name="LaButti K."/>
            <person name="Riley R."/>
            <person name="Lipzen A."/>
            <person name="Clum A."/>
            <person name="Drula E."/>
            <person name="Henrissat B."/>
            <person name="Kohler A."/>
            <person name="Grigoriev I.V."/>
            <person name="Martin F.M."/>
            <person name="Hacquard S."/>
        </authorList>
    </citation>
    <scope>NUCLEOTIDE SEQUENCE [LARGE SCALE GENOMIC DNA]</scope>
    <source>
        <strain evidence="1 2">MPI-SDFR-AT-0079</strain>
    </source>
</reference>
<organism evidence="1 2">
    <name type="scientific">Chaetomium tenue</name>
    <dbReference type="NCBI Taxonomy" id="1854479"/>
    <lineage>
        <taxon>Eukaryota</taxon>
        <taxon>Fungi</taxon>
        <taxon>Dikarya</taxon>
        <taxon>Ascomycota</taxon>
        <taxon>Pezizomycotina</taxon>
        <taxon>Sordariomycetes</taxon>
        <taxon>Sordariomycetidae</taxon>
        <taxon>Sordariales</taxon>
        <taxon>Chaetomiaceae</taxon>
        <taxon>Chaetomium</taxon>
    </lineage>
</organism>
<protein>
    <submittedName>
        <fullName evidence="1">P-loop containing nucleoside triphosphate hydrolase protein</fullName>
    </submittedName>
</protein>
<evidence type="ECO:0000313" key="2">
    <source>
        <dbReference type="Proteomes" id="UP000724584"/>
    </source>
</evidence>
<dbReference type="Proteomes" id="UP000724584">
    <property type="component" value="Unassembled WGS sequence"/>
</dbReference>
<sequence>MSPPVRPPIPLPMAGGCPQPGNLMRRMGAPTAWETTTPPPTTNAGARGHRAFEFTFESAVRPGTMAPPTTPVGSDDGAPVAALVAAPRPPAVRPPPAATTTTTTRWPPARPVPGAGGLYGQAYLVGQGNLHFETSPRMEDWLGRLQALSFGRQEEEETVPAAVQGDSTVGEGTALDTEESARAGDKRSATLPPTTNDGNETAEPAPKRSRISAALQRTFSRLSGRTRTTTPLPQSPLVPASSTAHPTGTITTTTGTTNRPPVPPFAPASALASGFVPGSDLDSSGLASLSPRPPPSPGRVFTPFSLLSRVASAAPSEVAPRTVKVCLVGDVGAGKTALFNRLVGNPFVSTGTSLVPDFKSMIVSAEDGSDVNVELWDFPGIVAGGSRPGPLLSTFFHAAVICFSLEDKHNLRSIADVWKPKLDACLHDQHVFVLGLKRDLRPAYPTLGLSFLPTPERATAEMGQQAAAAINASGYGECSARNNDNIRGVWEGMMNHVIASLDEREKANRNGRKRERAKTAVTGFLDKCGVNRFGKGREHK</sequence>
<accession>A0ACB7NW01</accession>
<dbReference type="EMBL" id="JAGIZQ010000008">
    <property type="protein sequence ID" value="KAH6613461.1"/>
    <property type="molecule type" value="Genomic_DNA"/>
</dbReference>
<name>A0ACB7NW01_9PEZI</name>
<keyword evidence="1" id="KW-0378">Hydrolase</keyword>
<comment type="caution">
    <text evidence="1">The sequence shown here is derived from an EMBL/GenBank/DDBJ whole genome shotgun (WGS) entry which is preliminary data.</text>
</comment>
<evidence type="ECO:0000313" key="1">
    <source>
        <dbReference type="EMBL" id="KAH6613461.1"/>
    </source>
</evidence>
<gene>
    <name evidence="1" type="ORF">F5144DRAFT_634046</name>
</gene>